<dbReference type="Pfam" id="PF03717">
    <property type="entry name" value="PBP_dimer"/>
    <property type="match status" value="1"/>
</dbReference>
<evidence type="ECO:0000256" key="8">
    <source>
        <dbReference type="ARBA" id="ARBA00022801"/>
    </source>
</evidence>
<dbReference type="InterPro" id="IPR012338">
    <property type="entry name" value="Beta-lactam/transpept-like"/>
</dbReference>
<evidence type="ECO:0000259" key="15">
    <source>
        <dbReference type="Pfam" id="PF00905"/>
    </source>
</evidence>
<keyword evidence="18" id="KW-1185">Reference proteome</keyword>
<evidence type="ECO:0000256" key="1">
    <source>
        <dbReference type="ARBA" id="ARBA00004167"/>
    </source>
</evidence>
<feature type="region of interest" description="Disordered" evidence="14">
    <location>
        <begin position="600"/>
        <end position="635"/>
    </location>
</feature>
<dbReference type="PANTHER" id="PTHR30627:SF2">
    <property type="entry name" value="PEPTIDOGLYCAN D,D-TRANSPEPTIDASE MRDA"/>
    <property type="match status" value="1"/>
</dbReference>
<evidence type="ECO:0000256" key="5">
    <source>
        <dbReference type="ARBA" id="ARBA00022645"/>
    </source>
</evidence>
<evidence type="ECO:0000256" key="11">
    <source>
        <dbReference type="ARBA" id="ARBA00022989"/>
    </source>
</evidence>
<dbReference type="OrthoDB" id="9766847at2"/>
<dbReference type="Gene3D" id="3.40.710.10">
    <property type="entry name" value="DD-peptidase/beta-lactamase superfamily"/>
    <property type="match status" value="1"/>
</dbReference>
<dbReference type="SUPFAM" id="SSF56601">
    <property type="entry name" value="beta-lactamase/transpeptidase-like"/>
    <property type="match status" value="1"/>
</dbReference>
<keyword evidence="10" id="KW-0573">Peptidoglycan synthesis</keyword>
<evidence type="ECO:0000256" key="9">
    <source>
        <dbReference type="ARBA" id="ARBA00022960"/>
    </source>
</evidence>
<evidence type="ECO:0000256" key="13">
    <source>
        <dbReference type="ARBA" id="ARBA00023316"/>
    </source>
</evidence>
<dbReference type="GO" id="GO:0071555">
    <property type="term" value="P:cell wall organization"/>
    <property type="evidence" value="ECO:0007669"/>
    <property type="project" value="UniProtKB-KW"/>
</dbReference>
<reference evidence="17 18" key="1">
    <citation type="submission" date="2017-10" db="EMBL/GenBank/DDBJ databases">
        <title>Draft genome of Longimonas halophila.</title>
        <authorList>
            <person name="Goh K.M."/>
            <person name="Shamsir M.S."/>
            <person name="Lim S.W."/>
        </authorList>
    </citation>
    <scope>NUCLEOTIDE SEQUENCE [LARGE SCALE GENOMIC DNA]</scope>
    <source>
        <strain evidence="17 18">KCTC 42399</strain>
    </source>
</reference>
<dbReference type="PANTHER" id="PTHR30627">
    <property type="entry name" value="PEPTIDOGLYCAN D,D-TRANSPEPTIDASE"/>
    <property type="match status" value="1"/>
</dbReference>
<dbReference type="AlphaFoldDB" id="A0A2H3NQ64"/>
<dbReference type="GO" id="GO:0009002">
    <property type="term" value="F:serine-type D-Ala-D-Ala carboxypeptidase activity"/>
    <property type="evidence" value="ECO:0007669"/>
    <property type="project" value="InterPro"/>
</dbReference>
<dbReference type="Proteomes" id="UP000221024">
    <property type="component" value="Unassembled WGS sequence"/>
</dbReference>
<keyword evidence="7" id="KW-0812">Transmembrane</keyword>
<sequence>MESYRLRIRLFAAAIVMVFMVLGGRLVYLQVFDNEAYWGASQSNAVREHAVMPARGALYDRDGTLLVDNAPSYTLMLTPRYVDEQTLPDLAGLLGVPDSVVTARLREAREWSVVRPSRAFANLSFDTYSRIQEQLYRLPGVSFKVDAQRRYHTDMNAAHALGYVREIDGARLTELRDDGYRPGDRVGVTGIEAAFEPELRGTYGSEFVVVDVRGMEVQSYRDGAEDRPPRSGYDLHLTLDHQVQALAESLFVNKRGAAVALDPDSGEIISFVSHPDYDPAIFTDAVSRAAWDSLQADVDKPLYNRATMSGFPPGSTWKPFMSLVGLEEGIIPPNENQLVDCPAGYRVGNRVFRNHQSKEHGRISLEEALEVSCNTLYYHVMMNLDVNTWADWARRFGFGQEVPFDVNNQLPGLIPDSSYFNRTYGRWTAGYTVNLGIGQGDMSVTPLQMARYTAALANGGDLPAPHFVRYAEHPATGDRQMANSPPAEPTGVSPAYLDRVREGMRRVMESGTGQWVSIPGIESAGKTGTAENPHGENHSLFIMFAPFDDPEIAIAVAVENAGYGGSVAGPIASFMAEKYLTGTIADTWERRYWMDRLLNEERSEPIDTTSTPTPDELDPDQMQPEGTPAVPVTTP</sequence>
<dbReference type="GO" id="GO:0008658">
    <property type="term" value="F:penicillin binding"/>
    <property type="evidence" value="ECO:0007669"/>
    <property type="project" value="InterPro"/>
</dbReference>
<dbReference type="InterPro" id="IPR017790">
    <property type="entry name" value="Penicillin-binding_protein_2"/>
</dbReference>
<evidence type="ECO:0000313" key="18">
    <source>
        <dbReference type="Proteomes" id="UP000221024"/>
    </source>
</evidence>
<keyword evidence="11" id="KW-1133">Transmembrane helix</keyword>
<protein>
    <submittedName>
        <fullName evidence="17">Penicillin-binding protein 2</fullName>
    </submittedName>
</protein>
<dbReference type="InterPro" id="IPR036138">
    <property type="entry name" value="PBP_dimer_sf"/>
</dbReference>
<dbReference type="Pfam" id="PF00905">
    <property type="entry name" value="Transpeptidase"/>
    <property type="match status" value="1"/>
</dbReference>
<dbReference type="GO" id="GO:0005886">
    <property type="term" value="C:plasma membrane"/>
    <property type="evidence" value="ECO:0007669"/>
    <property type="project" value="UniProtKB-SubCell"/>
</dbReference>
<dbReference type="RefSeq" id="WP_098060612.1">
    <property type="nucleotide sequence ID" value="NZ_PDEP01000001.1"/>
</dbReference>
<dbReference type="NCBIfam" id="TIGR03423">
    <property type="entry name" value="pbp2_mrdA"/>
    <property type="match status" value="1"/>
</dbReference>
<evidence type="ECO:0000313" key="17">
    <source>
        <dbReference type="EMBL" id="PEN09212.1"/>
    </source>
</evidence>
<dbReference type="GO" id="GO:0071972">
    <property type="term" value="F:peptidoglycan L,D-transpeptidase activity"/>
    <property type="evidence" value="ECO:0007669"/>
    <property type="project" value="TreeGrafter"/>
</dbReference>
<feature type="domain" description="Penicillin-binding protein transpeptidase" evidence="15">
    <location>
        <begin position="256"/>
        <end position="573"/>
    </location>
</feature>
<comment type="caution">
    <text evidence="17">The sequence shown here is derived from an EMBL/GenBank/DDBJ whole genome shotgun (WGS) entry which is preliminary data.</text>
</comment>
<comment type="subcellular location">
    <subcellularLocation>
        <location evidence="2">Cell membrane</location>
    </subcellularLocation>
    <subcellularLocation>
        <location evidence="1">Membrane</location>
        <topology evidence="1">Single-pass membrane protein</topology>
    </subcellularLocation>
</comment>
<dbReference type="GO" id="GO:0008360">
    <property type="term" value="P:regulation of cell shape"/>
    <property type="evidence" value="ECO:0007669"/>
    <property type="project" value="UniProtKB-KW"/>
</dbReference>
<evidence type="ECO:0000256" key="14">
    <source>
        <dbReference type="SAM" id="MobiDB-lite"/>
    </source>
</evidence>
<dbReference type="Gene3D" id="3.30.1390.30">
    <property type="entry name" value="Penicillin-binding protein 2a, domain 3"/>
    <property type="match status" value="1"/>
</dbReference>
<dbReference type="EMBL" id="PDEP01000001">
    <property type="protein sequence ID" value="PEN09212.1"/>
    <property type="molecule type" value="Genomic_DNA"/>
</dbReference>
<keyword evidence="5" id="KW-0121">Carboxypeptidase</keyword>
<keyword evidence="4" id="KW-0997">Cell inner membrane</keyword>
<evidence type="ECO:0000256" key="3">
    <source>
        <dbReference type="ARBA" id="ARBA00022475"/>
    </source>
</evidence>
<evidence type="ECO:0000256" key="4">
    <source>
        <dbReference type="ARBA" id="ARBA00022519"/>
    </source>
</evidence>
<keyword evidence="12" id="KW-0472">Membrane</keyword>
<dbReference type="InterPro" id="IPR005311">
    <property type="entry name" value="PBP_dimer"/>
</dbReference>
<keyword evidence="6" id="KW-0645">Protease</keyword>
<evidence type="ECO:0000256" key="12">
    <source>
        <dbReference type="ARBA" id="ARBA00023136"/>
    </source>
</evidence>
<evidence type="ECO:0000256" key="10">
    <source>
        <dbReference type="ARBA" id="ARBA00022984"/>
    </source>
</evidence>
<dbReference type="InterPro" id="IPR050515">
    <property type="entry name" value="Beta-lactam/transpept"/>
</dbReference>
<dbReference type="InterPro" id="IPR001460">
    <property type="entry name" value="PCN-bd_Tpept"/>
</dbReference>
<organism evidence="17 18">
    <name type="scientific">Longimonas halophila</name>
    <dbReference type="NCBI Taxonomy" id="1469170"/>
    <lineage>
        <taxon>Bacteria</taxon>
        <taxon>Pseudomonadati</taxon>
        <taxon>Rhodothermota</taxon>
        <taxon>Rhodothermia</taxon>
        <taxon>Rhodothermales</taxon>
        <taxon>Salisaetaceae</taxon>
        <taxon>Longimonas</taxon>
    </lineage>
</organism>
<dbReference type="GO" id="GO:0009252">
    <property type="term" value="P:peptidoglycan biosynthetic process"/>
    <property type="evidence" value="ECO:0007669"/>
    <property type="project" value="UniProtKB-KW"/>
</dbReference>
<gene>
    <name evidence="17" type="primary">mrdA</name>
    <name evidence="17" type="ORF">CRI93_00330</name>
</gene>
<feature type="domain" description="Penicillin-binding protein dimerisation" evidence="16">
    <location>
        <begin position="52"/>
        <end position="218"/>
    </location>
</feature>
<evidence type="ECO:0000256" key="7">
    <source>
        <dbReference type="ARBA" id="ARBA00022692"/>
    </source>
</evidence>
<keyword evidence="9" id="KW-0133">Cell shape</keyword>
<keyword evidence="8" id="KW-0378">Hydrolase</keyword>
<keyword evidence="3" id="KW-1003">Cell membrane</keyword>
<dbReference type="GO" id="GO:0006508">
    <property type="term" value="P:proteolysis"/>
    <property type="evidence" value="ECO:0007669"/>
    <property type="project" value="UniProtKB-KW"/>
</dbReference>
<evidence type="ECO:0000256" key="6">
    <source>
        <dbReference type="ARBA" id="ARBA00022670"/>
    </source>
</evidence>
<dbReference type="SUPFAM" id="SSF56519">
    <property type="entry name" value="Penicillin binding protein dimerisation domain"/>
    <property type="match status" value="1"/>
</dbReference>
<proteinExistence type="predicted"/>
<evidence type="ECO:0000259" key="16">
    <source>
        <dbReference type="Pfam" id="PF03717"/>
    </source>
</evidence>
<name>A0A2H3NQ64_9BACT</name>
<evidence type="ECO:0000256" key="2">
    <source>
        <dbReference type="ARBA" id="ARBA00004236"/>
    </source>
</evidence>
<keyword evidence="13" id="KW-0961">Cell wall biogenesis/degradation</keyword>
<accession>A0A2H3NQ64</accession>
<dbReference type="Gene3D" id="3.90.1310.10">
    <property type="entry name" value="Penicillin-binding protein 2a (Domain 2)"/>
    <property type="match status" value="1"/>
</dbReference>